<protein>
    <submittedName>
        <fullName evidence="1">Uncharacterized protein</fullName>
    </submittedName>
</protein>
<proteinExistence type="predicted"/>
<dbReference type="AlphaFoldDB" id="A0A8S1QVG7"/>
<gene>
    <name evidence="1" type="ORF">PSON_ATCC_30995.1.T1230014</name>
</gene>
<reference evidence="1" key="1">
    <citation type="submission" date="2021-01" db="EMBL/GenBank/DDBJ databases">
        <authorList>
            <consortium name="Genoscope - CEA"/>
            <person name="William W."/>
        </authorList>
    </citation>
    <scope>NUCLEOTIDE SEQUENCE</scope>
</reference>
<name>A0A8S1QVG7_9CILI</name>
<evidence type="ECO:0000313" key="2">
    <source>
        <dbReference type="Proteomes" id="UP000692954"/>
    </source>
</evidence>
<sequence>MGLNTNTIRIYEQTLQTIKKNISPIKILIFLQFLNLYFNIKIMYQELKLIMTEGMIQILW</sequence>
<dbReference type="EMBL" id="CAJJDN010000123">
    <property type="protein sequence ID" value="CAD8119826.1"/>
    <property type="molecule type" value="Genomic_DNA"/>
</dbReference>
<evidence type="ECO:0000313" key="1">
    <source>
        <dbReference type="EMBL" id="CAD8119826.1"/>
    </source>
</evidence>
<accession>A0A8S1QVG7</accession>
<comment type="caution">
    <text evidence="1">The sequence shown here is derived from an EMBL/GenBank/DDBJ whole genome shotgun (WGS) entry which is preliminary data.</text>
</comment>
<organism evidence="1 2">
    <name type="scientific">Paramecium sonneborni</name>
    <dbReference type="NCBI Taxonomy" id="65129"/>
    <lineage>
        <taxon>Eukaryota</taxon>
        <taxon>Sar</taxon>
        <taxon>Alveolata</taxon>
        <taxon>Ciliophora</taxon>
        <taxon>Intramacronucleata</taxon>
        <taxon>Oligohymenophorea</taxon>
        <taxon>Peniculida</taxon>
        <taxon>Parameciidae</taxon>
        <taxon>Paramecium</taxon>
    </lineage>
</organism>
<keyword evidence="2" id="KW-1185">Reference proteome</keyword>
<dbReference type="Proteomes" id="UP000692954">
    <property type="component" value="Unassembled WGS sequence"/>
</dbReference>